<keyword evidence="2" id="KW-0326">Glycosidase</keyword>
<reference evidence="4" key="1">
    <citation type="submission" date="2023-06" db="EMBL/GenBank/DDBJ databases">
        <title>Genome-scale phylogeny and comparative genomics of the fungal order Sordariales.</title>
        <authorList>
            <consortium name="Lawrence Berkeley National Laboratory"/>
            <person name="Hensen N."/>
            <person name="Bonometti L."/>
            <person name="Westerberg I."/>
            <person name="Brannstrom I.O."/>
            <person name="Guillou S."/>
            <person name="Cros-Aarteil S."/>
            <person name="Calhoun S."/>
            <person name="Haridas S."/>
            <person name="Kuo A."/>
            <person name="Mondo S."/>
            <person name="Pangilinan J."/>
            <person name="Riley R."/>
            <person name="LaButti K."/>
            <person name="Andreopoulos B."/>
            <person name="Lipzen A."/>
            <person name="Chen C."/>
            <person name="Yanf M."/>
            <person name="Daum C."/>
            <person name="Ng V."/>
            <person name="Clum A."/>
            <person name="Steindorff A."/>
            <person name="Ohm R."/>
            <person name="Martin F."/>
            <person name="Silar P."/>
            <person name="Natvig D."/>
            <person name="Lalanne C."/>
            <person name="Gautier V."/>
            <person name="Ament-velasquez S.L."/>
            <person name="Kruys A."/>
            <person name="Hutchinson M.I."/>
            <person name="Powell A.J."/>
            <person name="Barry K."/>
            <person name="Miller A.N."/>
            <person name="Grigoriev I.V."/>
            <person name="Debuchy R."/>
            <person name="Gladieux P."/>
            <person name="Thoren M.H."/>
            <person name="Johannesson H."/>
        </authorList>
    </citation>
    <scope>NUCLEOTIDE SEQUENCE</scope>
    <source>
        <strain evidence="4">SMH3391-2</strain>
    </source>
</reference>
<evidence type="ECO:0000256" key="3">
    <source>
        <dbReference type="SAM" id="SignalP"/>
    </source>
</evidence>
<evidence type="ECO:0000256" key="1">
    <source>
        <dbReference type="ARBA" id="ARBA00005519"/>
    </source>
</evidence>
<keyword evidence="5" id="KW-1185">Reference proteome</keyword>
<evidence type="ECO:0000256" key="2">
    <source>
        <dbReference type="RuleBase" id="RU361163"/>
    </source>
</evidence>
<dbReference type="GO" id="GO:0008810">
    <property type="term" value="F:cellulase activity"/>
    <property type="evidence" value="ECO:0007669"/>
    <property type="project" value="InterPro"/>
</dbReference>
<sequence>MLLFSRRLWPVAALCIRHVAGAYNNTVCNQRSYTISSDDLTFNPNAWNPDSEGFQCLSVQDSPPAFKATWAWSSDSGEVHSYPHVKLTAPALPVSLSNISALLLSAKWSMGPGSTPRPALSVDSLGLAERSTTANVAFDLFADRNAANAQNETMADTEIMIWVGNYGNAQPLGFELERSCFNTTHSLPRAERKGTNVFTWMATANRTGFSAEISPLLQYLWRNGLVSVDSHLGIVSFGSEAFHSEGNVTFSASEFDLHLVTGAAPKLVVGQLPLSCISSESRGVSIRPQGLWLSRVPIIALVGAVLFLTW</sequence>
<keyword evidence="2" id="KW-0119">Carbohydrate metabolism</keyword>
<dbReference type="InterPro" id="IPR002594">
    <property type="entry name" value="GH12"/>
</dbReference>
<dbReference type="GO" id="GO:0000272">
    <property type="term" value="P:polysaccharide catabolic process"/>
    <property type="evidence" value="ECO:0007669"/>
    <property type="project" value="UniProtKB-KW"/>
</dbReference>
<dbReference type="Proteomes" id="UP001174934">
    <property type="component" value="Unassembled WGS sequence"/>
</dbReference>
<dbReference type="EMBL" id="JAULSR010000002">
    <property type="protein sequence ID" value="KAK0630912.1"/>
    <property type="molecule type" value="Genomic_DNA"/>
</dbReference>
<comment type="similarity">
    <text evidence="1 2">Belongs to the glycosyl hydrolase 12 (cellulase H) family.</text>
</comment>
<keyword evidence="2" id="KW-0378">Hydrolase</keyword>
<dbReference type="InterPro" id="IPR013319">
    <property type="entry name" value="GH11/12"/>
</dbReference>
<accession>A0AA39XCH3</accession>
<dbReference type="SUPFAM" id="SSF49899">
    <property type="entry name" value="Concanavalin A-like lectins/glucanases"/>
    <property type="match status" value="1"/>
</dbReference>
<dbReference type="Gene3D" id="2.60.120.180">
    <property type="match status" value="1"/>
</dbReference>
<organism evidence="4 5">
    <name type="scientific">Bombardia bombarda</name>
    <dbReference type="NCBI Taxonomy" id="252184"/>
    <lineage>
        <taxon>Eukaryota</taxon>
        <taxon>Fungi</taxon>
        <taxon>Dikarya</taxon>
        <taxon>Ascomycota</taxon>
        <taxon>Pezizomycotina</taxon>
        <taxon>Sordariomycetes</taxon>
        <taxon>Sordariomycetidae</taxon>
        <taxon>Sordariales</taxon>
        <taxon>Lasiosphaeriaceae</taxon>
        <taxon>Bombardia</taxon>
    </lineage>
</organism>
<dbReference type="PANTHER" id="PTHR34002:SF11">
    <property type="entry name" value="CONCANAVALIN A-LIKE LECTIN_GLUCANASE"/>
    <property type="match status" value="1"/>
</dbReference>
<protein>
    <submittedName>
        <fullName evidence="4">Concanavalin A-like lectin/glucanase domain-containing protein</fullName>
    </submittedName>
</protein>
<dbReference type="InterPro" id="IPR013320">
    <property type="entry name" value="ConA-like_dom_sf"/>
</dbReference>
<keyword evidence="3" id="KW-0732">Signal</keyword>
<keyword evidence="2" id="KW-0624">Polysaccharide degradation</keyword>
<name>A0AA39XCH3_9PEZI</name>
<dbReference type="AlphaFoldDB" id="A0AA39XCH3"/>
<gene>
    <name evidence="4" type="ORF">B0T17DRAFT_507345</name>
</gene>
<dbReference type="PANTHER" id="PTHR34002">
    <property type="entry name" value="BLR1656 PROTEIN"/>
    <property type="match status" value="1"/>
</dbReference>
<comment type="caution">
    <text evidence="4">The sequence shown here is derived from an EMBL/GenBank/DDBJ whole genome shotgun (WGS) entry which is preliminary data.</text>
</comment>
<proteinExistence type="inferred from homology"/>
<feature type="chain" id="PRO_5041429333" evidence="3">
    <location>
        <begin position="23"/>
        <end position="310"/>
    </location>
</feature>
<evidence type="ECO:0000313" key="4">
    <source>
        <dbReference type="EMBL" id="KAK0630912.1"/>
    </source>
</evidence>
<evidence type="ECO:0000313" key="5">
    <source>
        <dbReference type="Proteomes" id="UP001174934"/>
    </source>
</evidence>
<dbReference type="Pfam" id="PF01670">
    <property type="entry name" value="Glyco_hydro_12"/>
    <property type="match status" value="1"/>
</dbReference>
<feature type="signal peptide" evidence="3">
    <location>
        <begin position="1"/>
        <end position="22"/>
    </location>
</feature>